<dbReference type="HOGENOM" id="CLU_123978_1_0_1"/>
<proteinExistence type="predicted"/>
<dbReference type="AlphaFoldDB" id="A0A017SHE1"/>
<dbReference type="OrthoDB" id="5282002at2759"/>
<name>A0A017SHE1_ASPRC</name>
<reference evidence="2" key="1">
    <citation type="journal article" date="2014" name="Nat. Commun.">
        <title>Genomic adaptations of the halophilic Dead Sea filamentous fungus Eurotium rubrum.</title>
        <authorList>
            <person name="Kis-Papo T."/>
            <person name="Weig A.R."/>
            <person name="Riley R."/>
            <person name="Persoh D."/>
            <person name="Salamov A."/>
            <person name="Sun H."/>
            <person name="Lipzen A."/>
            <person name="Wasser S.P."/>
            <person name="Rambold G."/>
            <person name="Grigoriev I.V."/>
            <person name="Nevo E."/>
        </authorList>
    </citation>
    <scope>NUCLEOTIDE SEQUENCE [LARGE SCALE GENOMIC DNA]</scope>
    <source>
        <strain evidence="2">CBS 135680</strain>
    </source>
</reference>
<evidence type="ECO:0000313" key="1">
    <source>
        <dbReference type="EMBL" id="EYE96166.1"/>
    </source>
</evidence>
<dbReference type="RefSeq" id="XP_040639854.1">
    <property type="nucleotide sequence ID" value="XM_040781583.1"/>
</dbReference>
<organism evidence="1 2">
    <name type="scientific">Aspergillus ruber (strain CBS 135680)</name>
    <dbReference type="NCBI Taxonomy" id="1388766"/>
    <lineage>
        <taxon>Eukaryota</taxon>
        <taxon>Fungi</taxon>
        <taxon>Dikarya</taxon>
        <taxon>Ascomycota</taxon>
        <taxon>Pezizomycotina</taxon>
        <taxon>Eurotiomycetes</taxon>
        <taxon>Eurotiomycetidae</taxon>
        <taxon>Eurotiales</taxon>
        <taxon>Aspergillaceae</taxon>
        <taxon>Aspergillus</taxon>
        <taxon>Aspergillus subgen. Aspergillus</taxon>
    </lineage>
</organism>
<accession>A0A017SHE1</accession>
<dbReference type="GeneID" id="63696707"/>
<keyword evidence="2" id="KW-1185">Reference proteome</keyword>
<protein>
    <submittedName>
        <fullName evidence="1">Uncharacterized protein</fullName>
    </submittedName>
</protein>
<dbReference type="EMBL" id="KK088419">
    <property type="protein sequence ID" value="EYE96166.1"/>
    <property type="molecule type" value="Genomic_DNA"/>
</dbReference>
<dbReference type="Proteomes" id="UP000019804">
    <property type="component" value="Unassembled WGS sequence"/>
</dbReference>
<sequence>MSAEQLNVNIDKVDSQMGELLTAFESHPQMQPPATHPTLFFLFDFVRTTHRTLKSIDAEKFRTGDSEARSQAQEVVSRNQFANMLVSDQTGKLALMTGGDPTNPLDFGDEIREKARILTEV</sequence>
<gene>
    <name evidence="1" type="ORF">EURHEDRAFT_411314</name>
</gene>
<evidence type="ECO:0000313" key="2">
    <source>
        <dbReference type="Proteomes" id="UP000019804"/>
    </source>
</evidence>